<reference evidence="1" key="1">
    <citation type="submission" date="2019-03" db="EMBL/GenBank/DDBJ databases">
        <authorList>
            <person name="Mank J."/>
            <person name="Almeida P."/>
        </authorList>
    </citation>
    <scope>NUCLEOTIDE SEQUENCE</scope>
    <source>
        <strain evidence="1">78183</strain>
    </source>
</reference>
<protein>
    <submittedName>
        <fullName evidence="1">Uncharacterized protein</fullName>
    </submittedName>
</protein>
<organism evidence="1">
    <name type="scientific">Salix viminalis</name>
    <name type="common">Common osier</name>
    <name type="synonym">Basket willow</name>
    <dbReference type="NCBI Taxonomy" id="40686"/>
    <lineage>
        <taxon>Eukaryota</taxon>
        <taxon>Viridiplantae</taxon>
        <taxon>Streptophyta</taxon>
        <taxon>Embryophyta</taxon>
        <taxon>Tracheophyta</taxon>
        <taxon>Spermatophyta</taxon>
        <taxon>Magnoliopsida</taxon>
        <taxon>eudicotyledons</taxon>
        <taxon>Gunneridae</taxon>
        <taxon>Pentapetalae</taxon>
        <taxon>rosids</taxon>
        <taxon>fabids</taxon>
        <taxon>Malpighiales</taxon>
        <taxon>Salicaceae</taxon>
        <taxon>Saliceae</taxon>
        <taxon>Salix</taxon>
    </lineage>
</organism>
<dbReference type="EMBL" id="CAADRP010000891">
    <property type="protein sequence ID" value="VFU33482.1"/>
    <property type="molecule type" value="Genomic_DNA"/>
</dbReference>
<sequence>MEDRGFDEEDAIMRQYTWTNIGNMVKASGMLGGQKNASPTVISRSNIRKDQLSLPFIIPSRSQSDLGEENTQVSMRWCRWNLLAIDYTWEA</sequence>
<name>A0A6N2KYY2_SALVM</name>
<gene>
    <name evidence="1" type="ORF">SVIM_LOCUS153535</name>
</gene>
<dbReference type="AlphaFoldDB" id="A0A6N2KYY2"/>
<accession>A0A6N2KYY2</accession>
<evidence type="ECO:0000313" key="1">
    <source>
        <dbReference type="EMBL" id="VFU33482.1"/>
    </source>
</evidence>
<proteinExistence type="predicted"/>